<dbReference type="InterPro" id="IPR016163">
    <property type="entry name" value="Ald_DH_C"/>
</dbReference>
<dbReference type="PANTHER" id="PTHR43570:SF16">
    <property type="entry name" value="ALDEHYDE DEHYDROGENASE TYPE III, ISOFORM Q"/>
    <property type="match status" value="1"/>
</dbReference>
<sequence length="459" mass="51771">MKEEEIKNLAEKQRAYFYTGETLSLEKRIQALKRLKQAITGREEKINEAIRKDLGKSPFESYMCETGLVLSEITYMLRHIRRFAREKTVYTPLAQFHSRSFKKPSPYGVVLIMSPWNYPFLLTIDPLVDALAAGNTAIVKPSAYSPYTSAVIEELIRECFPSEYVCTVTGGRAENTCLLNQHFDYIFFTGSQAVGKEVMKSASAHLTPVTLELGGKSPCIVEPTADLSLAAKRIVFGKFLNCGQTCVAPDYIYCDKAVKDALIQEIIKEIRRQYQEQPLKNPDYGKIINRKHFERILGLIDQEKVVWGGEGDPASLRIEPTVMDRVTFQDPVMGQEIFGPVLPVLTYDSLDEAVSKINSMAHPLALYIFTKDKQAAKKVTSCCGFGGGCINDTIIHLATSEMGFGGFGESGMGSYHGKDGFLTFSHMKNIVDKKTWLDLPMRYQPYKKVYEKMIRMFLR</sequence>
<dbReference type="InterPro" id="IPR012394">
    <property type="entry name" value="Aldehyde_DH_NAD(P)"/>
</dbReference>
<dbReference type="PROSITE" id="PS00070">
    <property type="entry name" value="ALDEHYDE_DEHYDR_CYS"/>
    <property type="match status" value="1"/>
</dbReference>
<keyword evidence="2 4" id="KW-0560">Oxidoreductase</keyword>
<reference evidence="9" key="2">
    <citation type="submission" date="2021-04" db="EMBL/GenBank/DDBJ databases">
        <authorList>
            <person name="Gilroy R."/>
        </authorList>
    </citation>
    <scope>NUCLEOTIDE SEQUENCE</scope>
    <source>
        <strain evidence="9">14324</strain>
    </source>
</reference>
<feature type="active site" evidence="5">
    <location>
        <position position="246"/>
    </location>
</feature>
<evidence type="ECO:0000256" key="2">
    <source>
        <dbReference type="ARBA" id="ARBA00023002"/>
    </source>
</evidence>
<dbReference type="CDD" id="cd07136">
    <property type="entry name" value="ALDH_YwdH-P39616"/>
    <property type="match status" value="1"/>
</dbReference>
<dbReference type="GO" id="GO:0005737">
    <property type="term" value="C:cytoplasm"/>
    <property type="evidence" value="ECO:0007669"/>
    <property type="project" value="TreeGrafter"/>
</dbReference>
<evidence type="ECO:0000256" key="1">
    <source>
        <dbReference type="ARBA" id="ARBA00009986"/>
    </source>
</evidence>
<dbReference type="InterPro" id="IPR029510">
    <property type="entry name" value="Ald_DH_CS_GLU"/>
</dbReference>
<evidence type="ECO:0000313" key="10">
    <source>
        <dbReference type="Proteomes" id="UP000824041"/>
    </source>
</evidence>
<dbReference type="InterPro" id="IPR015590">
    <property type="entry name" value="Aldehyde_DH_dom"/>
</dbReference>
<gene>
    <name evidence="9" type="ORF">IAA21_03715</name>
</gene>
<evidence type="ECO:0000256" key="6">
    <source>
        <dbReference type="PROSITE-ProRule" id="PRU10007"/>
    </source>
</evidence>
<evidence type="ECO:0000256" key="5">
    <source>
        <dbReference type="PIRSR" id="PIRSR036492-1"/>
    </source>
</evidence>
<evidence type="ECO:0000256" key="7">
    <source>
        <dbReference type="RuleBase" id="RU003345"/>
    </source>
</evidence>
<dbReference type="InterPro" id="IPR016160">
    <property type="entry name" value="Ald_DH_CS_CYS"/>
</dbReference>
<dbReference type="Gene3D" id="3.40.605.10">
    <property type="entry name" value="Aldehyde Dehydrogenase, Chain A, domain 1"/>
    <property type="match status" value="1"/>
</dbReference>
<dbReference type="InterPro" id="IPR016162">
    <property type="entry name" value="Ald_DH_N"/>
</dbReference>
<comment type="similarity">
    <text evidence="1 4 7">Belongs to the aldehyde dehydrogenase family.</text>
</comment>
<dbReference type="FunFam" id="3.40.309.10:FF:000003">
    <property type="entry name" value="Aldehyde dehydrogenase"/>
    <property type="match status" value="1"/>
</dbReference>
<dbReference type="Pfam" id="PF00171">
    <property type="entry name" value="Aldedh"/>
    <property type="match status" value="1"/>
</dbReference>
<feature type="domain" description="Aldehyde dehydrogenase" evidence="8">
    <location>
        <begin position="2"/>
        <end position="430"/>
    </location>
</feature>
<dbReference type="GO" id="GO:0004029">
    <property type="term" value="F:aldehyde dehydrogenase (NAD+) activity"/>
    <property type="evidence" value="ECO:0007669"/>
    <property type="project" value="TreeGrafter"/>
</dbReference>
<dbReference type="PANTHER" id="PTHR43570">
    <property type="entry name" value="ALDEHYDE DEHYDROGENASE"/>
    <property type="match status" value="1"/>
</dbReference>
<dbReference type="InterPro" id="IPR016161">
    <property type="entry name" value="Ald_DH/histidinol_DH"/>
</dbReference>
<organism evidence="9 10">
    <name type="scientific">Candidatus Blautia faecigallinarum</name>
    <dbReference type="NCBI Taxonomy" id="2838488"/>
    <lineage>
        <taxon>Bacteria</taxon>
        <taxon>Bacillati</taxon>
        <taxon>Bacillota</taxon>
        <taxon>Clostridia</taxon>
        <taxon>Lachnospirales</taxon>
        <taxon>Lachnospiraceae</taxon>
        <taxon>Blautia</taxon>
    </lineage>
</organism>
<feature type="active site" evidence="5 6">
    <location>
        <position position="212"/>
    </location>
</feature>
<evidence type="ECO:0000256" key="3">
    <source>
        <dbReference type="ARBA" id="ARBA00023027"/>
    </source>
</evidence>
<name>A0A9D2DRJ7_9FIRM</name>
<dbReference type="GO" id="GO:0006081">
    <property type="term" value="P:aldehyde metabolic process"/>
    <property type="evidence" value="ECO:0007669"/>
    <property type="project" value="InterPro"/>
</dbReference>
<dbReference type="PIRSF" id="PIRSF036492">
    <property type="entry name" value="ALDH"/>
    <property type="match status" value="1"/>
</dbReference>
<dbReference type="PROSITE" id="PS00687">
    <property type="entry name" value="ALDEHYDE_DEHYDR_GLU"/>
    <property type="match status" value="1"/>
</dbReference>
<dbReference type="EMBL" id="DXBU01000047">
    <property type="protein sequence ID" value="HIZ21892.1"/>
    <property type="molecule type" value="Genomic_DNA"/>
</dbReference>
<accession>A0A9D2DRJ7</accession>
<proteinExistence type="inferred from homology"/>
<evidence type="ECO:0000259" key="8">
    <source>
        <dbReference type="Pfam" id="PF00171"/>
    </source>
</evidence>
<dbReference type="SUPFAM" id="SSF53720">
    <property type="entry name" value="ALDH-like"/>
    <property type="match status" value="1"/>
</dbReference>
<dbReference type="FunFam" id="3.40.605.10:FF:000004">
    <property type="entry name" value="Aldehyde dehydrogenase"/>
    <property type="match status" value="1"/>
</dbReference>
<keyword evidence="3" id="KW-0520">NAD</keyword>
<dbReference type="Gene3D" id="3.40.309.10">
    <property type="entry name" value="Aldehyde Dehydrogenase, Chain A, domain 2"/>
    <property type="match status" value="1"/>
</dbReference>
<dbReference type="Proteomes" id="UP000824041">
    <property type="component" value="Unassembled WGS sequence"/>
</dbReference>
<dbReference type="AlphaFoldDB" id="A0A9D2DRJ7"/>
<reference evidence="9" key="1">
    <citation type="journal article" date="2021" name="PeerJ">
        <title>Extensive microbial diversity within the chicken gut microbiome revealed by metagenomics and culture.</title>
        <authorList>
            <person name="Gilroy R."/>
            <person name="Ravi A."/>
            <person name="Getino M."/>
            <person name="Pursley I."/>
            <person name="Horton D.L."/>
            <person name="Alikhan N.F."/>
            <person name="Baker D."/>
            <person name="Gharbi K."/>
            <person name="Hall N."/>
            <person name="Watson M."/>
            <person name="Adriaenssens E.M."/>
            <person name="Foster-Nyarko E."/>
            <person name="Jarju S."/>
            <person name="Secka A."/>
            <person name="Antonio M."/>
            <person name="Oren A."/>
            <person name="Chaudhuri R.R."/>
            <person name="La Ragione R."/>
            <person name="Hildebrand F."/>
            <person name="Pallen M.J."/>
        </authorList>
    </citation>
    <scope>NUCLEOTIDE SEQUENCE</scope>
    <source>
        <strain evidence="9">14324</strain>
    </source>
</reference>
<evidence type="ECO:0000313" key="9">
    <source>
        <dbReference type="EMBL" id="HIZ21892.1"/>
    </source>
</evidence>
<protein>
    <recommendedName>
        <fullName evidence="4">Aldehyde dehydrogenase</fullName>
    </recommendedName>
</protein>
<comment type="caution">
    <text evidence="9">The sequence shown here is derived from an EMBL/GenBank/DDBJ whole genome shotgun (WGS) entry which is preliminary data.</text>
</comment>
<evidence type="ECO:0000256" key="4">
    <source>
        <dbReference type="PIRNR" id="PIRNR036492"/>
    </source>
</evidence>